<reference evidence="7" key="1">
    <citation type="submission" date="2021-07" db="EMBL/GenBank/DDBJ databases">
        <authorList>
            <person name="Branca A.L. A."/>
        </authorList>
    </citation>
    <scope>NUCLEOTIDE SEQUENCE</scope>
</reference>
<evidence type="ECO:0000256" key="1">
    <source>
        <dbReference type="ARBA" id="ARBA00001974"/>
    </source>
</evidence>
<name>A0A9W4HTQ5_PENOL</name>
<keyword evidence="8" id="KW-1185">Reference proteome</keyword>
<dbReference type="Pfam" id="PF01565">
    <property type="entry name" value="FAD_binding_4"/>
    <property type="match status" value="1"/>
</dbReference>
<evidence type="ECO:0000313" key="7">
    <source>
        <dbReference type="EMBL" id="CAG8117309.1"/>
    </source>
</evidence>
<evidence type="ECO:0000313" key="8">
    <source>
        <dbReference type="Proteomes" id="UP001153618"/>
    </source>
</evidence>
<dbReference type="PANTHER" id="PTHR42973">
    <property type="entry name" value="BINDING OXIDOREDUCTASE, PUTATIVE (AFU_ORTHOLOGUE AFUA_1G17690)-RELATED"/>
    <property type="match status" value="1"/>
</dbReference>
<dbReference type="InterPro" id="IPR036318">
    <property type="entry name" value="FAD-bd_PCMH-like_sf"/>
</dbReference>
<dbReference type="InterPro" id="IPR016169">
    <property type="entry name" value="FAD-bd_PCMH_sub2"/>
</dbReference>
<gene>
    <name evidence="7" type="ORF">POLS_LOCUS5130</name>
</gene>
<dbReference type="Gene3D" id="3.40.462.20">
    <property type="match status" value="1"/>
</dbReference>
<dbReference type="AlphaFoldDB" id="A0A9W4HTQ5"/>
<evidence type="ECO:0000256" key="3">
    <source>
        <dbReference type="ARBA" id="ARBA00022630"/>
    </source>
</evidence>
<sequence length="463" mass="52581">MHIIWNDTSDTRAYDEVCWANVFNLRRPKHRRPRGVTKPRCDEDILAAVERAIQLGLRIAVRSGGHSFEAWSIQDNAIMVNLCEYKQVKVDTARRTATATSSVTSIELNEILAQDNLFFPGGHCPDVGLGGFLLQGGMGWNCGNWGWACELVQGIDVITAEGKPVYCDITQNSDLFWAARGAGPAFPGIVTRFHLRVMPCPQSIYSSCYIFPHALYATAFRWAITLVDDLDTDTELTAKAYHQDLGPCFSIIITTFKHNFQDAMQALQPAHESRPAGTLSEWFCSPESMSSLYAALASINPEGHRYSTDNGFFHDDPNIDLVSNFEEAFLTLPHESSYAFWAPMRPWSRRNIAEMALSLQGDHYFAVYTIWEDEKDDQRCQEWLRRTMKRALKTSIGSYIGDSEFSHRDARYWRDQNTERLMEIRRKWDPQSRIAGGYPSTLALPNGRASVIEEPSRLDDEHM</sequence>
<dbReference type="OrthoDB" id="415825at2759"/>
<protein>
    <recommendedName>
        <fullName evidence="6">FAD-binding PCMH-type domain-containing protein</fullName>
    </recommendedName>
</protein>
<dbReference type="Gene3D" id="3.30.43.10">
    <property type="entry name" value="Uridine Diphospho-n-acetylenolpyruvylglucosamine Reductase, domain 2"/>
    <property type="match status" value="1"/>
</dbReference>
<dbReference type="InterPro" id="IPR016166">
    <property type="entry name" value="FAD-bd_PCMH"/>
</dbReference>
<dbReference type="InterPro" id="IPR016167">
    <property type="entry name" value="FAD-bd_PCMH_sub1"/>
</dbReference>
<dbReference type="InterPro" id="IPR006094">
    <property type="entry name" value="Oxid_FAD_bind_N"/>
</dbReference>
<dbReference type="PANTHER" id="PTHR42973:SF39">
    <property type="entry name" value="FAD-BINDING PCMH-TYPE DOMAIN-CONTAINING PROTEIN"/>
    <property type="match status" value="1"/>
</dbReference>
<evidence type="ECO:0000256" key="5">
    <source>
        <dbReference type="ARBA" id="ARBA00023002"/>
    </source>
</evidence>
<keyword evidence="3" id="KW-0285">Flavoprotein</keyword>
<accession>A0A9W4HTQ5</accession>
<comment type="cofactor">
    <cofactor evidence="1">
        <name>FAD</name>
        <dbReference type="ChEBI" id="CHEBI:57692"/>
    </cofactor>
</comment>
<comment type="caution">
    <text evidence="7">The sequence shown here is derived from an EMBL/GenBank/DDBJ whole genome shotgun (WGS) entry which is preliminary data.</text>
</comment>
<organism evidence="7 8">
    <name type="scientific">Penicillium olsonii</name>
    <dbReference type="NCBI Taxonomy" id="99116"/>
    <lineage>
        <taxon>Eukaryota</taxon>
        <taxon>Fungi</taxon>
        <taxon>Dikarya</taxon>
        <taxon>Ascomycota</taxon>
        <taxon>Pezizomycotina</taxon>
        <taxon>Eurotiomycetes</taxon>
        <taxon>Eurotiomycetidae</taxon>
        <taxon>Eurotiales</taxon>
        <taxon>Aspergillaceae</taxon>
        <taxon>Penicillium</taxon>
    </lineage>
</organism>
<evidence type="ECO:0000256" key="4">
    <source>
        <dbReference type="ARBA" id="ARBA00022827"/>
    </source>
</evidence>
<dbReference type="GO" id="GO:0071949">
    <property type="term" value="F:FAD binding"/>
    <property type="evidence" value="ECO:0007669"/>
    <property type="project" value="InterPro"/>
</dbReference>
<dbReference type="Proteomes" id="UP001153618">
    <property type="component" value="Unassembled WGS sequence"/>
</dbReference>
<evidence type="ECO:0000259" key="6">
    <source>
        <dbReference type="PROSITE" id="PS51387"/>
    </source>
</evidence>
<keyword evidence="4" id="KW-0274">FAD</keyword>
<dbReference type="Gene3D" id="3.30.465.10">
    <property type="match status" value="1"/>
</dbReference>
<dbReference type="PROSITE" id="PS51387">
    <property type="entry name" value="FAD_PCMH"/>
    <property type="match status" value="1"/>
</dbReference>
<dbReference type="SUPFAM" id="SSF56176">
    <property type="entry name" value="FAD-binding/transporter-associated domain-like"/>
    <property type="match status" value="1"/>
</dbReference>
<dbReference type="InterPro" id="IPR006093">
    <property type="entry name" value="Oxy_OxRdtase_FAD_BS"/>
</dbReference>
<dbReference type="InterPro" id="IPR050416">
    <property type="entry name" value="FAD-linked_Oxidoreductase"/>
</dbReference>
<dbReference type="EMBL" id="CAJVOS010000027">
    <property type="protein sequence ID" value="CAG8117309.1"/>
    <property type="molecule type" value="Genomic_DNA"/>
</dbReference>
<dbReference type="InterPro" id="IPR012951">
    <property type="entry name" value="BBE"/>
</dbReference>
<dbReference type="GO" id="GO:0016491">
    <property type="term" value="F:oxidoreductase activity"/>
    <property type="evidence" value="ECO:0007669"/>
    <property type="project" value="UniProtKB-KW"/>
</dbReference>
<dbReference type="PROSITE" id="PS00862">
    <property type="entry name" value="OX2_COVAL_FAD"/>
    <property type="match status" value="1"/>
</dbReference>
<comment type="similarity">
    <text evidence="2">Belongs to the oxygen-dependent FAD-linked oxidoreductase family.</text>
</comment>
<evidence type="ECO:0000256" key="2">
    <source>
        <dbReference type="ARBA" id="ARBA00005466"/>
    </source>
</evidence>
<proteinExistence type="inferred from homology"/>
<dbReference type="Pfam" id="PF08031">
    <property type="entry name" value="BBE"/>
    <property type="match status" value="1"/>
</dbReference>
<keyword evidence="5" id="KW-0560">Oxidoreductase</keyword>
<feature type="domain" description="FAD-binding PCMH-type" evidence="6">
    <location>
        <begin position="29"/>
        <end position="200"/>
    </location>
</feature>